<gene>
    <name evidence="2" type="ORF">PYX00_010639</name>
</gene>
<protein>
    <submittedName>
        <fullName evidence="2">Uncharacterized protein</fullName>
    </submittedName>
</protein>
<accession>A0AAW2HGH2</accession>
<evidence type="ECO:0000256" key="1">
    <source>
        <dbReference type="SAM" id="MobiDB-lite"/>
    </source>
</evidence>
<comment type="caution">
    <text evidence="2">The sequence shown here is derived from an EMBL/GenBank/DDBJ whole genome shotgun (WGS) entry which is preliminary data.</text>
</comment>
<evidence type="ECO:0000313" key="2">
    <source>
        <dbReference type="EMBL" id="KAL0268827.1"/>
    </source>
</evidence>
<proteinExistence type="predicted"/>
<dbReference type="AlphaFoldDB" id="A0AAW2HGH2"/>
<dbReference type="EMBL" id="JARGDH010000005">
    <property type="protein sequence ID" value="KAL0268827.1"/>
    <property type="molecule type" value="Genomic_DNA"/>
</dbReference>
<sequence>MGVADGHGFPMIPLVKIVGAFTRNAAFLIDHASAGEPKKTEARLRSTSLAEFPGGKDRRNVAAAPDGGTPHQLAVDEAGPGAEAEGQHRQKAGPLRHLPALRPLPRRFLAQLEPVFPRQQTQQHRELKRCGSYSHTILTRLNQIQRLTCL</sequence>
<reference evidence="2" key="1">
    <citation type="journal article" date="2024" name="Gigascience">
        <title>Chromosome-level genome of the poultry shaft louse Menopon gallinae provides insight into the host-switching and adaptive evolution of parasitic lice.</title>
        <authorList>
            <person name="Xu Y."/>
            <person name="Ma L."/>
            <person name="Liu S."/>
            <person name="Liang Y."/>
            <person name="Liu Q."/>
            <person name="He Z."/>
            <person name="Tian L."/>
            <person name="Duan Y."/>
            <person name="Cai W."/>
            <person name="Li H."/>
            <person name="Song F."/>
        </authorList>
    </citation>
    <scope>NUCLEOTIDE SEQUENCE</scope>
    <source>
        <strain evidence="2">Cailab_2023a</strain>
    </source>
</reference>
<organism evidence="2">
    <name type="scientific">Menopon gallinae</name>
    <name type="common">poultry shaft louse</name>
    <dbReference type="NCBI Taxonomy" id="328185"/>
    <lineage>
        <taxon>Eukaryota</taxon>
        <taxon>Metazoa</taxon>
        <taxon>Ecdysozoa</taxon>
        <taxon>Arthropoda</taxon>
        <taxon>Hexapoda</taxon>
        <taxon>Insecta</taxon>
        <taxon>Pterygota</taxon>
        <taxon>Neoptera</taxon>
        <taxon>Paraneoptera</taxon>
        <taxon>Psocodea</taxon>
        <taxon>Troctomorpha</taxon>
        <taxon>Phthiraptera</taxon>
        <taxon>Amblycera</taxon>
        <taxon>Menoponidae</taxon>
        <taxon>Menopon</taxon>
    </lineage>
</organism>
<name>A0AAW2HGH2_9NEOP</name>
<feature type="region of interest" description="Disordered" evidence="1">
    <location>
        <begin position="36"/>
        <end position="94"/>
    </location>
</feature>